<organism evidence="3 4">
    <name type="scientific">Actinorhabdospora filicis</name>
    <dbReference type="NCBI Taxonomy" id="1785913"/>
    <lineage>
        <taxon>Bacteria</taxon>
        <taxon>Bacillati</taxon>
        <taxon>Actinomycetota</taxon>
        <taxon>Actinomycetes</taxon>
        <taxon>Micromonosporales</taxon>
        <taxon>Micromonosporaceae</taxon>
        <taxon>Actinorhabdospora</taxon>
    </lineage>
</organism>
<sequence length="226" mass="25158">MESTEDRFADGYNHLTTSDETSVTKRYRGPDASTRRTREATVLRAIASVVPVPALLDEGEDYVTMRLMPGAHGRELLEPDTAAPVLAACGRMLARVHAVPPAVLPLPGQGVLVHGDFTPANVIFGDGLREITAVLDWESAHLGRPVEDLAWCEWSVRTHRPDCVPALPHLYHGYGIQRPVWPVLRGAMLSRIRELVDFHSRDESERGRALLADWRRRMAITSGWRG</sequence>
<dbReference type="InterPro" id="IPR051678">
    <property type="entry name" value="AGP_Transferase"/>
</dbReference>
<dbReference type="EMBL" id="BSTX01000001">
    <property type="protein sequence ID" value="GLZ76155.1"/>
    <property type="molecule type" value="Genomic_DNA"/>
</dbReference>
<dbReference type="InterPro" id="IPR002575">
    <property type="entry name" value="Aminoglycoside_PTrfase"/>
</dbReference>
<evidence type="ECO:0000313" key="3">
    <source>
        <dbReference type="EMBL" id="GLZ76155.1"/>
    </source>
</evidence>
<accession>A0A9W6SHN5</accession>
<feature type="region of interest" description="Disordered" evidence="1">
    <location>
        <begin position="1"/>
        <end position="35"/>
    </location>
</feature>
<protein>
    <recommendedName>
        <fullName evidence="2">Aminoglycoside phosphotransferase domain-containing protein</fullName>
    </recommendedName>
</protein>
<dbReference type="Proteomes" id="UP001165079">
    <property type="component" value="Unassembled WGS sequence"/>
</dbReference>
<dbReference type="AlphaFoldDB" id="A0A9W6SHN5"/>
<name>A0A9W6SHN5_9ACTN</name>
<evidence type="ECO:0000259" key="2">
    <source>
        <dbReference type="Pfam" id="PF01636"/>
    </source>
</evidence>
<dbReference type="Pfam" id="PF01636">
    <property type="entry name" value="APH"/>
    <property type="match status" value="1"/>
</dbReference>
<gene>
    <name evidence="3" type="ORF">Afil01_09620</name>
</gene>
<proteinExistence type="predicted"/>
<dbReference type="InterPro" id="IPR011009">
    <property type="entry name" value="Kinase-like_dom_sf"/>
</dbReference>
<dbReference type="SUPFAM" id="SSF56112">
    <property type="entry name" value="Protein kinase-like (PK-like)"/>
    <property type="match status" value="1"/>
</dbReference>
<reference evidence="3" key="1">
    <citation type="submission" date="2023-03" db="EMBL/GenBank/DDBJ databases">
        <title>Actinorhabdospora filicis NBRC 111898.</title>
        <authorList>
            <person name="Ichikawa N."/>
            <person name="Sato H."/>
            <person name="Tonouchi N."/>
        </authorList>
    </citation>
    <scope>NUCLEOTIDE SEQUENCE</scope>
    <source>
        <strain evidence="3">NBRC 111898</strain>
    </source>
</reference>
<dbReference type="Gene3D" id="3.90.1200.10">
    <property type="match status" value="1"/>
</dbReference>
<keyword evidence="4" id="KW-1185">Reference proteome</keyword>
<dbReference type="RefSeq" id="WP_285661340.1">
    <property type="nucleotide sequence ID" value="NZ_BSTX01000001.1"/>
</dbReference>
<evidence type="ECO:0000256" key="1">
    <source>
        <dbReference type="SAM" id="MobiDB-lite"/>
    </source>
</evidence>
<dbReference type="PANTHER" id="PTHR21310">
    <property type="entry name" value="AMINOGLYCOSIDE PHOSPHOTRANSFERASE-RELATED-RELATED"/>
    <property type="match status" value="1"/>
</dbReference>
<evidence type="ECO:0000313" key="4">
    <source>
        <dbReference type="Proteomes" id="UP001165079"/>
    </source>
</evidence>
<comment type="caution">
    <text evidence="3">The sequence shown here is derived from an EMBL/GenBank/DDBJ whole genome shotgun (WGS) entry which is preliminary data.</text>
</comment>
<feature type="domain" description="Aminoglycoside phosphotransferase" evidence="2">
    <location>
        <begin position="106"/>
        <end position="185"/>
    </location>
</feature>